<evidence type="ECO:0000313" key="2">
    <source>
        <dbReference type="EMBL" id="MFD2600213.1"/>
    </source>
</evidence>
<feature type="signal peptide" evidence="1">
    <location>
        <begin position="1"/>
        <end position="20"/>
    </location>
</feature>
<gene>
    <name evidence="2" type="ORF">ACFSQ3_14745</name>
</gene>
<keyword evidence="3" id="KW-1185">Reference proteome</keyword>
<keyword evidence="1" id="KW-0732">Signal</keyword>
<proteinExistence type="predicted"/>
<name>A0ABW5NNJ2_9SPHI</name>
<evidence type="ECO:0008006" key="4">
    <source>
        <dbReference type="Google" id="ProtNLM"/>
    </source>
</evidence>
<sequence>MMKKIVLLVLVVLGLNQSYAQEHDWGFGFYGDMNLQAPEFGERGRGTFGIQGKYDFALHHGVQALVHGQKDFVAVGADYIFNFLDRTANNWNVFAGAGASSEWDRILSYDANDARIEDFHQRTTLNAQAGISYYVPDVALSVYVGYKAKTEVNFKDDRPHFVMAGLRYHIW</sequence>
<reference evidence="3" key="1">
    <citation type="journal article" date="2019" name="Int. J. Syst. Evol. Microbiol.">
        <title>The Global Catalogue of Microorganisms (GCM) 10K type strain sequencing project: providing services to taxonomists for standard genome sequencing and annotation.</title>
        <authorList>
            <consortium name="The Broad Institute Genomics Platform"/>
            <consortium name="The Broad Institute Genome Sequencing Center for Infectious Disease"/>
            <person name="Wu L."/>
            <person name="Ma J."/>
        </authorList>
    </citation>
    <scope>NUCLEOTIDE SEQUENCE [LARGE SCALE GENOMIC DNA]</scope>
    <source>
        <strain evidence="3">KCTC 42248</strain>
    </source>
</reference>
<comment type="caution">
    <text evidence="2">The sequence shown here is derived from an EMBL/GenBank/DDBJ whole genome shotgun (WGS) entry which is preliminary data.</text>
</comment>
<evidence type="ECO:0000256" key="1">
    <source>
        <dbReference type="SAM" id="SignalP"/>
    </source>
</evidence>
<dbReference type="RefSeq" id="WP_380870353.1">
    <property type="nucleotide sequence ID" value="NZ_JBHUMA010000009.1"/>
</dbReference>
<dbReference type="Proteomes" id="UP001597393">
    <property type="component" value="Unassembled WGS sequence"/>
</dbReference>
<dbReference type="InterPro" id="IPR011250">
    <property type="entry name" value="OMP/PagP_B-barrel"/>
</dbReference>
<protein>
    <recommendedName>
        <fullName evidence="4">Outer membrane protein beta-barrel domain-containing protein</fullName>
    </recommendedName>
</protein>
<accession>A0ABW5NNJ2</accession>
<organism evidence="2 3">
    <name type="scientific">Sphingobacterium corticis</name>
    <dbReference type="NCBI Taxonomy" id="1812823"/>
    <lineage>
        <taxon>Bacteria</taxon>
        <taxon>Pseudomonadati</taxon>
        <taxon>Bacteroidota</taxon>
        <taxon>Sphingobacteriia</taxon>
        <taxon>Sphingobacteriales</taxon>
        <taxon>Sphingobacteriaceae</taxon>
        <taxon>Sphingobacterium</taxon>
    </lineage>
</organism>
<dbReference type="SUPFAM" id="SSF56925">
    <property type="entry name" value="OMPA-like"/>
    <property type="match status" value="1"/>
</dbReference>
<evidence type="ECO:0000313" key="3">
    <source>
        <dbReference type="Proteomes" id="UP001597393"/>
    </source>
</evidence>
<feature type="chain" id="PRO_5046126581" description="Outer membrane protein beta-barrel domain-containing protein" evidence="1">
    <location>
        <begin position="21"/>
        <end position="171"/>
    </location>
</feature>
<dbReference type="EMBL" id="JBHUMA010000009">
    <property type="protein sequence ID" value="MFD2600213.1"/>
    <property type="molecule type" value="Genomic_DNA"/>
</dbReference>